<name>A0A8S3BN86_9BILA</name>
<proteinExistence type="predicted"/>
<accession>A0A8S3BN86</accession>
<dbReference type="PROSITE" id="PS50026">
    <property type="entry name" value="EGF_3"/>
    <property type="match status" value="1"/>
</dbReference>
<dbReference type="PROSITE" id="PS01186">
    <property type="entry name" value="EGF_2"/>
    <property type="match status" value="1"/>
</dbReference>
<feature type="disulfide bond" evidence="1">
    <location>
        <begin position="29"/>
        <end position="38"/>
    </location>
</feature>
<comment type="caution">
    <text evidence="3">The sequence shown here is derived from an EMBL/GenBank/DDBJ whole genome shotgun (WGS) entry which is preliminary data.</text>
</comment>
<feature type="domain" description="EGF-like" evidence="2">
    <location>
        <begin position="1"/>
        <end position="39"/>
    </location>
</feature>
<dbReference type="Proteomes" id="UP000681967">
    <property type="component" value="Unassembled WGS sequence"/>
</dbReference>
<sequence>MNLCPRYKCNQNSTCLPIFNQDDSYYCSCKSGYYGKECELYVPQCESYCSPKALCQVTQNSKQNCICPLDHFGP</sequence>
<dbReference type="Gene3D" id="2.10.25.10">
    <property type="entry name" value="Laminin"/>
    <property type="match status" value="1"/>
</dbReference>
<keyword evidence="1" id="KW-1015">Disulfide bond</keyword>
<evidence type="ECO:0000313" key="4">
    <source>
        <dbReference type="Proteomes" id="UP000681967"/>
    </source>
</evidence>
<comment type="caution">
    <text evidence="1">Lacks conserved residue(s) required for the propagation of feature annotation.</text>
</comment>
<feature type="non-terminal residue" evidence="3">
    <location>
        <position position="74"/>
    </location>
</feature>
<dbReference type="SUPFAM" id="SSF57196">
    <property type="entry name" value="EGF/Laminin"/>
    <property type="match status" value="1"/>
</dbReference>
<reference evidence="3" key="1">
    <citation type="submission" date="2021-02" db="EMBL/GenBank/DDBJ databases">
        <authorList>
            <person name="Nowell W R."/>
        </authorList>
    </citation>
    <scope>NUCLEOTIDE SEQUENCE</scope>
</reference>
<evidence type="ECO:0000256" key="1">
    <source>
        <dbReference type="PROSITE-ProRule" id="PRU00076"/>
    </source>
</evidence>
<dbReference type="PROSITE" id="PS00022">
    <property type="entry name" value="EGF_1"/>
    <property type="match status" value="1"/>
</dbReference>
<dbReference type="InterPro" id="IPR000742">
    <property type="entry name" value="EGF"/>
</dbReference>
<protein>
    <recommendedName>
        <fullName evidence="2">EGF-like domain-containing protein</fullName>
    </recommendedName>
</protein>
<evidence type="ECO:0000313" key="3">
    <source>
        <dbReference type="EMBL" id="CAF4849151.1"/>
    </source>
</evidence>
<organism evidence="3 4">
    <name type="scientific">Rotaria magnacalcarata</name>
    <dbReference type="NCBI Taxonomy" id="392030"/>
    <lineage>
        <taxon>Eukaryota</taxon>
        <taxon>Metazoa</taxon>
        <taxon>Spiralia</taxon>
        <taxon>Gnathifera</taxon>
        <taxon>Rotifera</taxon>
        <taxon>Eurotatoria</taxon>
        <taxon>Bdelloidea</taxon>
        <taxon>Philodinida</taxon>
        <taxon>Philodinidae</taxon>
        <taxon>Rotaria</taxon>
    </lineage>
</organism>
<evidence type="ECO:0000259" key="2">
    <source>
        <dbReference type="PROSITE" id="PS50026"/>
    </source>
</evidence>
<dbReference type="AlphaFoldDB" id="A0A8S3BN86"/>
<keyword evidence="1" id="KW-0245">EGF-like domain</keyword>
<dbReference type="EMBL" id="CAJOBH010151912">
    <property type="protein sequence ID" value="CAF4849151.1"/>
    <property type="molecule type" value="Genomic_DNA"/>
</dbReference>
<gene>
    <name evidence="3" type="ORF">BYL167_LOCUS50132</name>
</gene>